<keyword evidence="2" id="KW-1185">Reference proteome</keyword>
<sequence length="45" mass="5347">MQYRKKGRTKRSPLPDFYIGAHAAIADMMLLTRDVNYYRTYFSSL</sequence>
<dbReference type="AlphaFoldDB" id="A0A8J7HH00"/>
<dbReference type="EMBL" id="JAECZB010000013">
    <property type="protein sequence ID" value="MBH8552381.1"/>
    <property type="molecule type" value="Genomic_DNA"/>
</dbReference>
<protein>
    <recommendedName>
        <fullName evidence="3">Type II toxin-antitoxin system VapC family toxin</fullName>
    </recommendedName>
</protein>
<evidence type="ECO:0008006" key="3">
    <source>
        <dbReference type="Google" id="ProtNLM"/>
    </source>
</evidence>
<comment type="caution">
    <text evidence="1">The sequence shown here is derived from an EMBL/GenBank/DDBJ whole genome shotgun (WGS) entry which is preliminary data.</text>
</comment>
<proteinExistence type="predicted"/>
<evidence type="ECO:0000313" key="2">
    <source>
        <dbReference type="Proteomes" id="UP000599391"/>
    </source>
</evidence>
<name>A0A8J7HH00_9CYAN</name>
<accession>A0A8J7HH00</accession>
<dbReference type="RefSeq" id="WP_214438693.1">
    <property type="nucleotide sequence ID" value="NZ_JAECZB010000013.1"/>
</dbReference>
<organism evidence="1 2">
    <name type="scientific">Atlanticothrix silvestris CENA357</name>
    <dbReference type="NCBI Taxonomy" id="1725252"/>
    <lineage>
        <taxon>Bacteria</taxon>
        <taxon>Bacillati</taxon>
        <taxon>Cyanobacteriota</taxon>
        <taxon>Cyanophyceae</taxon>
        <taxon>Nostocales</taxon>
        <taxon>Nodulariaceae</taxon>
        <taxon>Atlanticothrix</taxon>
        <taxon>Atlanticothrix silvestris</taxon>
    </lineage>
</organism>
<dbReference type="Proteomes" id="UP000599391">
    <property type="component" value="Unassembled WGS sequence"/>
</dbReference>
<gene>
    <name evidence="1" type="ORF">I8751_08330</name>
</gene>
<reference evidence="1 2" key="1">
    <citation type="journal article" date="2021" name="Int. J. Syst. Evol. Microbiol.">
        <title>Amazonocrinis nigriterrae gen. nov., sp. nov., Atlanticothrix silvestris gen. nov., sp. nov. and Dendronalium phyllosphericum gen. nov., sp. nov., nostocacean cyanobacteria from Brazilian environments.</title>
        <authorList>
            <person name="Alvarenga D.O."/>
            <person name="Andreote A.P.D."/>
            <person name="Branco L.H.Z."/>
            <person name="Delbaje E."/>
            <person name="Cruz R.B."/>
            <person name="Varani A.M."/>
            <person name="Fiore M.F."/>
        </authorList>
    </citation>
    <scope>NUCLEOTIDE SEQUENCE [LARGE SCALE GENOMIC DNA]</scope>
    <source>
        <strain evidence="1 2">CENA357</strain>
    </source>
</reference>
<evidence type="ECO:0000313" key="1">
    <source>
        <dbReference type="EMBL" id="MBH8552381.1"/>
    </source>
</evidence>